<dbReference type="Proteomes" id="UP000184330">
    <property type="component" value="Unassembled WGS sequence"/>
</dbReference>
<proteinExistence type="predicted"/>
<keyword evidence="6 9" id="KW-1133">Transmembrane helix</keyword>
<protein>
    <recommendedName>
        <fullName evidence="10">RING-CH-type domain-containing protein</fullName>
    </recommendedName>
</protein>
<dbReference type="InterPro" id="IPR011016">
    <property type="entry name" value="Znf_RING-CH"/>
</dbReference>
<reference evidence="11 12" key="1">
    <citation type="submission" date="2016-03" db="EMBL/GenBank/DDBJ databases">
        <authorList>
            <person name="Ploux O."/>
        </authorList>
    </citation>
    <scope>NUCLEOTIDE SEQUENCE [LARGE SCALE GENOMIC DNA]</scope>
    <source>
        <strain evidence="11 12">UAMH 11012</strain>
    </source>
</reference>
<evidence type="ECO:0000256" key="8">
    <source>
        <dbReference type="SAM" id="MobiDB-lite"/>
    </source>
</evidence>
<feature type="transmembrane region" description="Helical" evidence="9">
    <location>
        <begin position="168"/>
        <end position="190"/>
    </location>
</feature>
<organism evidence="11 12">
    <name type="scientific">Phialocephala subalpina</name>
    <dbReference type="NCBI Taxonomy" id="576137"/>
    <lineage>
        <taxon>Eukaryota</taxon>
        <taxon>Fungi</taxon>
        <taxon>Dikarya</taxon>
        <taxon>Ascomycota</taxon>
        <taxon>Pezizomycotina</taxon>
        <taxon>Leotiomycetes</taxon>
        <taxon>Helotiales</taxon>
        <taxon>Mollisiaceae</taxon>
        <taxon>Phialocephala</taxon>
        <taxon>Phialocephala fortinii species complex</taxon>
    </lineage>
</organism>
<feature type="compositionally biased region" description="Polar residues" evidence="8">
    <location>
        <begin position="1"/>
        <end position="21"/>
    </location>
</feature>
<dbReference type="STRING" id="576137.A0A1L7X9U7"/>
<sequence>MASANSQPRGWLARNNTQDSADSFESHPSSPESPIIYEHADSPPRSLNNPESATASNSKSAPAQASAATPAQDPTPPKEARMCWICQQDDTDDTPENNVWRTPCPCSLTAHDSCLLEWIASEEAPKPGEIAHNHKIKCPQCQTEIKIQRPKDYLVGVVDKVQWAAKRVMLPTALGAAVGCAYSGLLVYGWNAMSLAFGAEETTSILQAGFVDPKKVSHFYELYLRMTKQGIRLLFPFVPAPDIPGNPLLFSVVPLIGPALVLLRTSAADQAFPLLLPLYLIKPSHRNINWPPSPGLAFATIPYLRSLYNGLYRHTFADLEKQWDMAVQRKPREGETAEEIAAQARAEQREEDGVNAIFELEWIEEDEDNGFRDEPEQQVRDRIAARQQGDDGIREELAELAELEQRANNADPGHAHPPPANGEPAAAPPVDGAENEGVAPQPNPPPARRGNRDPGLQIEHNIDIPFVTSTVLGALFFPAISSLMGELLKYALPTKFTSPAIVTRGFWSSEVVNKGLLREKWGRSLVGGCLFVVLKDAVVLYCKWKKARDFGKRRVLDFVGQRGAKSS</sequence>
<evidence type="ECO:0000259" key="10">
    <source>
        <dbReference type="PROSITE" id="PS51292"/>
    </source>
</evidence>
<dbReference type="PANTHER" id="PTHR46283">
    <property type="entry name" value="E3 UBIQUITIN-PROTEIN LIGASE MARCH5"/>
    <property type="match status" value="1"/>
</dbReference>
<feature type="compositionally biased region" description="Low complexity" evidence="8">
    <location>
        <begin position="55"/>
        <end position="72"/>
    </location>
</feature>
<evidence type="ECO:0000256" key="9">
    <source>
        <dbReference type="SAM" id="Phobius"/>
    </source>
</evidence>
<dbReference type="Gene3D" id="3.30.40.10">
    <property type="entry name" value="Zinc/RING finger domain, C3HC4 (zinc finger)"/>
    <property type="match status" value="1"/>
</dbReference>
<keyword evidence="12" id="KW-1185">Reference proteome</keyword>
<name>A0A1L7X9U7_9HELO</name>
<evidence type="ECO:0000256" key="6">
    <source>
        <dbReference type="ARBA" id="ARBA00022989"/>
    </source>
</evidence>
<feature type="region of interest" description="Disordered" evidence="8">
    <location>
        <begin position="1"/>
        <end position="78"/>
    </location>
</feature>
<evidence type="ECO:0000256" key="5">
    <source>
        <dbReference type="ARBA" id="ARBA00022833"/>
    </source>
</evidence>
<dbReference type="PROSITE" id="PS51292">
    <property type="entry name" value="ZF_RING_CH"/>
    <property type="match status" value="1"/>
</dbReference>
<feature type="compositionally biased region" description="Polar residues" evidence="8">
    <location>
        <begin position="45"/>
        <end position="54"/>
    </location>
</feature>
<feature type="domain" description="RING-CH-type" evidence="10">
    <location>
        <begin position="75"/>
        <end position="148"/>
    </location>
</feature>
<evidence type="ECO:0000256" key="1">
    <source>
        <dbReference type="ARBA" id="ARBA00004141"/>
    </source>
</evidence>
<feature type="region of interest" description="Disordered" evidence="8">
    <location>
        <begin position="409"/>
        <end position="455"/>
    </location>
</feature>
<keyword evidence="3" id="KW-0479">Metal-binding</keyword>
<dbReference type="SUPFAM" id="SSF57850">
    <property type="entry name" value="RING/U-box"/>
    <property type="match status" value="1"/>
</dbReference>
<dbReference type="OrthoDB" id="5817083at2759"/>
<dbReference type="InterPro" id="IPR013083">
    <property type="entry name" value="Znf_RING/FYVE/PHD"/>
</dbReference>
<evidence type="ECO:0000256" key="3">
    <source>
        <dbReference type="ARBA" id="ARBA00022723"/>
    </source>
</evidence>
<keyword evidence="5" id="KW-0862">Zinc</keyword>
<keyword evidence="4" id="KW-0863">Zinc-finger</keyword>
<gene>
    <name evidence="11" type="ORF">PAC_11715</name>
</gene>
<dbReference type="GO" id="GO:0008270">
    <property type="term" value="F:zinc ion binding"/>
    <property type="evidence" value="ECO:0007669"/>
    <property type="project" value="UniProtKB-KW"/>
</dbReference>
<evidence type="ECO:0000256" key="7">
    <source>
        <dbReference type="ARBA" id="ARBA00023136"/>
    </source>
</evidence>
<dbReference type="EMBL" id="FJOG01000019">
    <property type="protein sequence ID" value="CZR61818.1"/>
    <property type="molecule type" value="Genomic_DNA"/>
</dbReference>
<dbReference type="SMART" id="SM00744">
    <property type="entry name" value="RINGv"/>
    <property type="match status" value="1"/>
</dbReference>
<keyword evidence="7 9" id="KW-0472">Membrane</keyword>
<accession>A0A1L7X9U7</accession>
<dbReference type="GO" id="GO:0016020">
    <property type="term" value="C:membrane"/>
    <property type="evidence" value="ECO:0007669"/>
    <property type="project" value="UniProtKB-SubCell"/>
</dbReference>
<keyword evidence="2 9" id="KW-0812">Transmembrane</keyword>
<dbReference type="AlphaFoldDB" id="A0A1L7X9U7"/>
<evidence type="ECO:0000313" key="12">
    <source>
        <dbReference type="Proteomes" id="UP000184330"/>
    </source>
</evidence>
<comment type="subcellular location">
    <subcellularLocation>
        <location evidence="1">Membrane</location>
        <topology evidence="1">Multi-pass membrane protein</topology>
    </subcellularLocation>
</comment>
<evidence type="ECO:0000256" key="2">
    <source>
        <dbReference type="ARBA" id="ARBA00022692"/>
    </source>
</evidence>
<evidence type="ECO:0000313" key="11">
    <source>
        <dbReference type="EMBL" id="CZR61818.1"/>
    </source>
</evidence>
<evidence type="ECO:0000256" key="4">
    <source>
        <dbReference type="ARBA" id="ARBA00022771"/>
    </source>
</evidence>